<dbReference type="SUPFAM" id="SSF88723">
    <property type="entry name" value="PIN domain-like"/>
    <property type="match status" value="1"/>
</dbReference>
<proteinExistence type="predicted"/>
<dbReference type="InterPro" id="IPR029060">
    <property type="entry name" value="PIN-like_dom_sf"/>
</dbReference>
<dbReference type="Pfam" id="PF13638">
    <property type="entry name" value="PIN_4"/>
    <property type="match status" value="1"/>
</dbReference>
<dbReference type="Gene3D" id="3.40.50.1010">
    <property type="entry name" value="5'-nuclease"/>
    <property type="match status" value="1"/>
</dbReference>
<dbReference type="EMBL" id="CP018632">
    <property type="protein sequence ID" value="ASJ76205.1"/>
    <property type="molecule type" value="Genomic_DNA"/>
</dbReference>
<protein>
    <recommendedName>
        <fullName evidence="1">PIN domain-containing protein</fullName>
    </recommendedName>
</protein>
<dbReference type="KEGG" id="gai:IMCC3135_30780"/>
<accession>A0A2Z2P0B5</accession>
<evidence type="ECO:0000259" key="1">
    <source>
        <dbReference type="Pfam" id="PF13638"/>
    </source>
</evidence>
<dbReference type="AlphaFoldDB" id="A0A2Z2P0B5"/>
<evidence type="ECO:0000313" key="2">
    <source>
        <dbReference type="EMBL" id="ASJ76205.1"/>
    </source>
</evidence>
<name>A0A2Z2P0B5_9GAMM</name>
<dbReference type="RefSeq" id="WP_088921008.1">
    <property type="nucleotide sequence ID" value="NZ_CP018632.1"/>
</dbReference>
<gene>
    <name evidence="2" type="ORF">IMCC3135_30780</name>
</gene>
<organism evidence="2 3">
    <name type="scientific">Granulosicoccus antarcticus IMCC3135</name>
    <dbReference type="NCBI Taxonomy" id="1192854"/>
    <lineage>
        <taxon>Bacteria</taxon>
        <taxon>Pseudomonadati</taxon>
        <taxon>Pseudomonadota</taxon>
        <taxon>Gammaproteobacteria</taxon>
        <taxon>Chromatiales</taxon>
        <taxon>Granulosicoccaceae</taxon>
        <taxon>Granulosicoccus</taxon>
    </lineage>
</organism>
<sequence>MKIYMLDTNVFSYIDESQDDITCSIGSCEFVYTRVQESELQDNPNTEERYRRLRLLRSVCGRKIPVETDAWMDSLRWDDDGIWSEEPDTVADRVSKGSYSRKKRHDAMILAATKRIGCILVTNDSNLRAKARSEGVVALSAIEMLEHMRESVEKENL</sequence>
<dbReference type="InterPro" id="IPR002716">
    <property type="entry name" value="PIN_dom"/>
</dbReference>
<dbReference type="Proteomes" id="UP000250079">
    <property type="component" value="Chromosome"/>
</dbReference>
<evidence type="ECO:0000313" key="3">
    <source>
        <dbReference type="Proteomes" id="UP000250079"/>
    </source>
</evidence>
<keyword evidence="3" id="KW-1185">Reference proteome</keyword>
<feature type="domain" description="PIN" evidence="1">
    <location>
        <begin position="104"/>
        <end position="140"/>
    </location>
</feature>
<reference evidence="2 3" key="1">
    <citation type="submission" date="2016-12" db="EMBL/GenBank/DDBJ databases">
        <authorList>
            <person name="Song W.-J."/>
            <person name="Kurnit D.M."/>
        </authorList>
    </citation>
    <scope>NUCLEOTIDE SEQUENCE [LARGE SCALE GENOMIC DNA]</scope>
    <source>
        <strain evidence="2 3">IMCC3135</strain>
    </source>
</reference>